<dbReference type="EMBL" id="CP141261">
    <property type="protein sequence ID" value="WRL63571.1"/>
    <property type="molecule type" value="Genomic_DNA"/>
</dbReference>
<keyword evidence="11" id="KW-1185">Reference proteome</keyword>
<evidence type="ECO:0000256" key="3">
    <source>
        <dbReference type="ARBA" id="ARBA00022475"/>
    </source>
</evidence>
<proteinExistence type="inferred from homology"/>
<dbReference type="Proteomes" id="UP001324287">
    <property type="component" value="Chromosome"/>
</dbReference>
<dbReference type="RefSeq" id="WP_324274906.1">
    <property type="nucleotide sequence ID" value="NZ_CP141261.1"/>
</dbReference>
<dbReference type="InterPro" id="IPR000515">
    <property type="entry name" value="MetI-like"/>
</dbReference>
<dbReference type="Gene3D" id="1.10.3720.10">
    <property type="entry name" value="MetI-like"/>
    <property type="match status" value="1"/>
</dbReference>
<evidence type="ECO:0000313" key="11">
    <source>
        <dbReference type="Proteomes" id="UP001324287"/>
    </source>
</evidence>
<keyword evidence="5 8" id="KW-0812">Transmembrane</keyword>
<evidence type="ECO:0000256" key="7">
    <source>
        <dbReference type="ARBA" id="ARBA00023136"/>
    </source>
</evidence>
<name>A0ABZ1B1E6_9ACTN</name>
<evidence type="ECO:0000256" key="6">
    <source>
        <dbReference type="ARBA" id="ARBA00022989"/>
    </source>
</evidence>
<accession>A0ABZ1B1E6</accession>
<evidence type="ECO:0000256" key="8">
    <source>
        <dbReference type="RuleBase" id="RU363032"/>
    </source>
</evidence>
<evidence type="ECO:0000256" key="2">
    <source>
        <dbReference type="ARBA" id="ARBA00022448"/>
    </source>
</evidence>
<dbReference type="PANTHER" id="PTHR43357">
    <property type="entry name" value="INNER MEMBRANE ABC TRANSPORTER PERMEASE PROTEIN YDCV"/>
    <property type="match status" value="1"/>
</dbReference>
<feature type="transmembrane region" description="Helical" evidence="8">
    <location>
        <begin position="113"/>
        <end position="133"/>
    </location>
</feature>
<feature type="transmembrane region" description="Helical" evidence="8">
    <location>
        <begin position="42"/>
        <end position="63"/>
    </location>
</feature>
<feature type="domain" description="ABC transmembrane type-1" evidence="9">
    <location>
        <begin position="1"/>
        <end position="159"/>
    </location>
</feature>
<evidence type="ECO:0000313" key="10">
    <source>
        <dbReference type="EMBL" id="WRL63571.1"/>
    </source>
</evidence>
<keyword evidence="3" id="KW-1003">Cell membrane</keyword>
<dbReference type="Pfam" id="PF00528">
    <property type="entry name" value="BPD_transp_1"/>
    <property type="match status" value="1"/>
</dbReference>
<feature type="transmembrane region" description="Helical" evidence="8">
    <location>
        <begin position="12"/>
        <end position="30"/>
    </location>
</feature>
<dbReference type="PROSITE" id="PS50928">
    <property type="entry name" value="ABC_TM1"/>
    <property type="match status" value="1"/>
</dbReference>
<evidence type="ECO:0000256" key="5">
    <source>
        <dbReference type="ARBA" id="ARBA00022692"/>
    </source>
</evidence>
<dbReference type="InterPro" id="IPR035906">
    <property type="entry name" value="MetI-like_sf"/>
</dbReference>
<evidence type="ECO:0000256" key="1">
    <source>
        <dbReference type="ARBA" id="ARBA00004429"/>
    </source>
</evidence>
<comment type="subcellular location">
    <subcellularLocation>
        <location evidence="1">Cell inner membrane</location>
        <topology evidence="1">Multi-pass membrane protein</topology>
    </subcellularLocation>
    <subcellularLocation>
        <location evidence="8">Cell membrane</location>
        <topology evidence="8">Multi-pass membrane protein</topology>
    </subcellularLocation>
</comment>
<evidence type="ECO:0000259" key="9">
    <source>
        <dbReference type="PROSITE" id="PS50928"/>
    </source>
</evidence>
<dbReference type="CDD" id="cd06261">
    <property type="entry name" value="TM_PBP2"/>
    <property type="match status" value="1"/>
</dbReference>
<evidence type="ECO:0000256" key="4">
    <source>
        <dbReference type="ARBA" id="ARBA00022519"/>
    </source>
</evidence>
<sequence length="171" mass="18250">MDTFFRSPLQVPQIILGMALYQSYVMYQVISGASLRGTFLGLLAAHVILVTPYVIVTCVASIEGRGQDLELAAASLGASPFRVFVQISLPVIRQALIASAVLAILISFDNVPLSLFLAGGGVTPLPVQLFALSEQNLTPSLYAAATLTVAFSIVITILLEKFVGLRKALQR</sequence>
<dbReference type="PANTHER" id="PTHR43357:SF4">
    <property type="entry name" value="INNER MEMBRANE ABC TRANSPORTER PERMEASE PROTEIN YDCV"/>
    <property type="match status" value="1"/>
</dbReference>
<gene>
    <name evidence="10" type="ORF">U6N30_28460</name>
</gene>
<comment type="similarity">
    <text evidence="8">Belongs to the binding-protein-dependent transport system permease family.</text>
</comment>
<dbReference type="SUPFAM" id="SSF161098">
    <property type="entry name" value="MetI-like"/>
    <property type="match status" value="1"/>
</dbReference>
<keyword evidence="6 8" id="KW-1133">Transmembrane helix</keyword>
<keyword evidence="2 8" id="KW-0813">Transport</keyword>
<reference evidence="10 11" key="1">
    <citation type="submission" date="2023-12" db="EMBL/GenBank/DDBJ databases">
        <title>Blastococcus brunescens sp. nov., an actonobacterium isolated from sandstone collected in sahara desert.</title>
        <authorList>
            <person name="Gtari M."/>
            <person name="Ghodhbane F."/>
        </authorList>
    </citation>
    <scope>NUCLEOTIDE SEQUENCE [LARGE SCALE GENOMIC DNA]</scope>
    <source>
        <strain evidence="10 11">BMG 8361</strain>
    </source>
</reference>
<organism evidence="10 11">
    <name type="scientific">Blastococcus brunescens</name>
    <dbReference type="NCBI Taxonomy" id="1564165"/>
    <lineage>
        <taxon>Bacteria</taxon>
        <taxon>Bacillati</taxon>
        <taxon>Actinomycetota</taxon>
        <taxon>Actinomycetes</taxon>
        <taxon>Geodermatophilales</taxon>
        <taxon>Geodermatophilaceae</taxon>
        <taxon>Blastococcus</taxon>
    </lineage>
</organism>
<protein>
    <submittedName>
        <fullName evidence="10">ABC transporter permease subunit</fullName>
    </submittedName>
</protein>
<keyword evidence="4" id="KW-0997">Cell inner membrane</keyword>
<feature type="transmembrane region" description="Helical" evidence="8">
    <location>
        <begin position="139"/>
        <end position="159"/>
    </location>
</feature>
<keyword evidence="7 8" id="KW-0472">Membrane</keyword>
<feature type="transmembrane region" description="Helical" evidence="8">
    <location>
        <begin position="83"/>
        <end position="106"/>
    </location>
</feature>